<feature type="compositionally biased region" description="Low complexity" evidence="5">
    <location>
        <begin position="1149"/>
        <end position="1162"/>
    </location>
</feature>
<keyword evidence="4" id="KW-0175">Coiled coil</keyword>
<keyword evidence="1" id="KW-0677">Repeat</keyword>
<feature type="region of interest" description="Disordered" evidence="5">
    <location>
        <begin position="615"/>
        <end position="635"/>
    </location>
</feature>
<dbReference type="SMART" id="SM00248">
    <property type="entry name" value="ANK"/>
    <property type="match status" value="6"/>
</dbReference>
<dbReference type="SUPFAM" id="SSF48403">
    <property type="entry name" value="Ankyrin repeat"/>
    <property type="match status" value="3"/>
</dbReference>
<dbReference type="Proteomes" id="UP000001307">
    <property type="component" value="Unassembled WGS sequence"/>
</dbReference>
<feature type="repeat" description="ANK" evidence="3">
    <location>
        <begin position="806"/>
        <end position="838"/>
    </location>
</feature>
<feature type="repeat" description="ANK" evidence="3">
    <location>
        <begin position="946"/>
        <end position="978"/>
    </location>
</feature>
<evidence type="ECO:0000256" key="3">
    <source>
        <dbReference type="PROSITE-ProRule" id="PRU00023"/>
    </source>
</evidence>
<dbReference type="PANTHER" id="PTHR24126">
    <property type="entry name" value="ANKYRIN REPEAT, PH AND SEC7 DOMAIN CONTAINING PROTEIN SECG-RELATED"/>
    <property type="match status" value="1"/>
</dbReference>
<feature type="compositionally biased region" description="Polar residues" evidence="5">
    <location>
        <begin position="615"/>
        <end position="630"/>
    </location>
</feature>
<dbReference type="PROSITE" id="PS50297">
    <property type="entry name" value="ANK_REP_REGION"/>
    <property type="match status" value="2"/>
</dbReference>
<feature type="coiled-coil region" evidence="4">
    <location>
        <begin position="1214"/>
        <end position="1241"/>
    </location>
</feature>
<dbReference type="Pfam" id="PF12796">
    <property type="entry name" value="Ank_2"/>
    <property type="match status" value="2"/>
</dbReference>
<dbReference type="EMBL" id="FN653015">
    <property type="protein sequence ID" value="CBY20758.1"/>
    <property type="molecule type" value="Genomic_DNA"/>
</dbReference>
<evidence type="ECO:0000256" key="4">
    <source>
        <dbReference type="SAM" id="Coils"/>
    </source>
</evidence>
<evidence type="ECO:0000256" key="1">
    <source>
        <dbReference type="ARBA" id="ARBA00022737"/>
    </source>
</evidence>
<evidence type="ECO:0000256" key="2">
    <source>
        <dbReference type="ARBA" id="ARBA00023043"/>
    </source>
</evidence>
<sequence>MRLTFGYWNRVQFLKRCYSYLFRPGTIFHNQLTKREQRIFTDMFANGQEKFALHDLIRLYDNCWVFLEERHVGLNSNNEKVLFSPTEGMKVKLVNLTAVVDKYIVPEMDAVQNNPVWTNVKNRDPFYVFYEFPRALLQIIVCSVFWIILFSGIRNEVNYAEDFEKDLQSQLAVELSEYDTPWWSEENADLEISEGKLLQARAIARRKAIESLALRFALFQKNEADLELLSQDTKYIDDEHLFTAGKKIIDINSQYFGASVRNVKLTSYKLIHYPDKVILKFGRTTTSVDPDDQNSLKSVNEASLICFDLHQAFQQEGASELVTKISYHKNGRYVFDPTIPVESMNLPEEHQILHNPFHHWFVPYCSWLNKKFKSFQVEQEFPNRPYVSLGDAIRASDYEAVMPFLKSDRFGVADRGDHSRTYLHEVSLSKMTSSQMCSVARELINKGVSVNASDDRRETPLHYAAKISDQQDNRSHHHDSQTNWGQPMMNQNRNNYEVNNRREEFMPNLERNMDFEERGSCWTFPSTSRWEPDEKASSFWPDPQSFTNFNESQIAPIGPPKDRGSSGSRMIKPIGSELTRPNTNQFPDHPSDDSDTYDYENLNKLRYFPDFNTSTDNIWPENNQKTNPKDSTFGELSAEADNEKPVHKKEEINTHKISVGKQSVFSRALEDTRADADRLDASRKIRIGGNSKMDEMMPKESSSIRDDERQKERFRKLCEQYRGKYQRLDSIRDLREKANAVLHFSAESGFNMAINDAIAAGVDVNSRRNGKSALLRTIASDGKKVNLESARLLLKLGADTDFQDANGNTFLHLAVSAAHVSAVAAVLDCNPALDIKNKQNMTAWALAQTKRGSGNVDVVRNMLVKAWRGFKARRDGRESDVRSLDDRQVSVNFDPERSGTESPPIDGLHPGGARKSLISAANCGAQDQIRKLLSDSEIDVNEQSTKGYSALHCAASQGKIGIVRMLLNAGANPDLQTRDGCTPLILTGINTRAWPEVADALLKSGANPNLKDANGNTALHHAARNVHVRLVQLLCTRGADVSIRNKQGIQARGVKPWDGKRSWNSQERWNQEAKDAVKDVKNALQEAFNKQRKKAEDALAEMEARDRTERIKRRADIAREKEAQKESDGSPPNTTRLIAEASKTPPPNRSSTPPSGRSSDPISQTISMASQISQVSAQIVQVNSSLIRLESEQNQATQREYARDNDVRQVLQLCKQNSDRLSNLETQMSDLFREIQRQSQLLSRPDYMSQQGSYHPQ</sequence>
<evidence type="ECO:0000256" key="5">
    <source>
        <dbReference type="SAM" id="MobiDB-lite"/>
    </source>
</evidence>
<name>E4WPT8_OIKDI</name>
<feature type="repeat" description="ANK" evidence="3">
    <location>
        <begin position="1014"/>
        <end position="1046"/>
    </location>
</feature>
<dbReference type="Pfam" id="PF00023">
    <property type="entry name" value="Ank"/>
    <property type="match status" value="1"/>
</dbReference>
<keyword evidence="2 3" id="KW-0040">ANK repeat</keyword>
<keyword evidence="7" id="KW-1185">Reference proteome</keyword>
<feature type="compositionally biased region" description="Basic and acidic residues" evidence="5">
    <location>
        <begin position="469"/>
        <end position="480"/>
    </location>
</feature>
<reference evidence="6" key="1">
    <citation type="journal article" date="2010" name="Science">
        <title>Plasticity of animal genome architecture unmasked by rapid evolution of a pelagic tunicate.</title>
        <authorList>
            <person name="Denoeud F."/>
            <person name="Henriet S."/>
            <person name="Mungpakdee S."/>
            <person name="Aury J.M."/>
            <person name="Da Silva C."/>
            <person name="Brinkmann H."/>
            <person name="Mikhaleva J."/>
            <person name="Olsen L.C."/>
            <person name="Jubin C."/>
            <person name="Canestro C."/>
            <person name="Bouquet J.M."/>
            <person name="Danks G."/>
            <person name="Poulain J."/>
            <person name="Campsteijn C."/>
            <person name="Adamski M."/>
            <person name="Cross I."/>
            <person name="Yadetie F."/>
            <person name="Muffato M."/>
            <person name="Louis A."/>
            <person name="Butcher S."/>
            <person name="Tsagkogeorga G."/>
            <person name="Konrad A."/>
            <person name="Singh S."/>
            <person name="Jensen M.F."/>
            <person name="Cong E.H."/>
            <person name="Eikeseth-Otteraa H."/>
            <person name="Noel B."/>
            <person name="Anthouard V."/>
            <person name="Porcel B.M."/>
            <person name="Kachouri-Lafond R."/>
            <person name="Nishino A."/>
            <person name="Ugolini M."/>
            <person name="Chourrout P."/>
            <person name="Nishida H."/>
            <person name="Aasland R."/>
            <person name="Huzurbazar S."/>
            <person name="Westhof E."/>
            <person name="Delsuc F."/>
            <person name="Lehrach H."/>
            <person name="Reinhardt R."/>
            <person name="Weissenbach J."/>
            <person name="Roy S.W."/>
            <person name="Artiguenave F."/>
            <person name="Postlethwait J.H."/>
            <person name="Manak J.R."/>
            <person name="Thompson E.M."/>
            <person name="Jaillon O."/>
            <person name="Du Pasquier L."/>
            <person name="Boudinot P."/>
            <person name="Liberles D.A."/>
            <person name="Volff J.N."/>
            <person name="Philippe H."/>
            <person name="Lenhard B."/>
            <person name="Roest Crollius H."/>
            <person name="Wincker P."/>
            <person name="Chourrout D."/>
        </authorList>
    </citation>
    <scope>NUCLEOTIDE SEQUENCE [LARGE SCALE GENOMIC DNA]</scope>
</reference>
<dbReference type="InterPro" id="IPR002110">
    <property type="entry name" value="Ankyrin_rpt"/>
</dbReference>
<feature type="region of interest" description="Disordered" evidence="5">
    <location>
        <begin position="877"/>
        <end position="909"/>
    </location>
</feature>
<proteinExistence type="predicted"/>
<feature type="compositionally biased region" description="Basic and acidic residues" evidence="5">
    <location>
        <begin position="877"/>
        <end position="899"/>
    </location>
</feature>
<accession>E4WPT8</accession>
<dbReference type="PANTHER" id="PTHR24126:SF14">
    <property type="entry name" value="ANK_REP_REGION DOMAIN-CONTAINING PROTEIN"/>
    <property type="match status" value="1"/>
</dbReference>
<protein>
    <submittedName>
        <fullName evidence="6">Uncharacterized protein</fullName>
    </submittedName>
</protein>
<evidence type="ECO:0000313" key="6">
    <source>
        <dbReference type="EMBL" id="CBY20758.1"/>
    </source>
</evidence>
<organism evidence="6">
    <name type="scientific">Oikopleura dioica</name>
    <name type="common">Tunicate</name>
    <dbReference type="NCBI Taxonomy" id="34765"/>
    <lineage>
        <taxon>Eukaryota</taxon>
        <taxon>Metazoa</taxon>
        <taxon>Chordata</taxon>
        <taxon>Tunicata</taxon>
        <taxon>Appendicularia</taxon>
        <taxon>Copelata</taxon>
        <taxon>Oikopleuridae</taxon>
        <taxon>Oikopleura</taxon>
    </lineage>
</organism>
<dbReference type="AlphaFoldDB" id="E4WPT8"/>
<dbReference type="InParanoid" id="E4WPT8"/>
<feature type="compositionally biased region" description="Basic and acidic residues" evidence="5">
    <location>
        <begin position="1094"/>
        <end position="1128"/>
    </location>
</feature>
<gene>
    <name evidence="6" type="ORF">GSOID_T00000762001</name>
</gene>
<evidence type="ECO:0000313" key="7">
    <source>
        <dbReference type="Proteomes" id="UP000001307"/>
    </source>
</evidence>
<dbReference type="PROSITE" id="PS50088">
    <property type="entry name" value="ANK_REPEAT"/>
    <property type="match status" value="3"/>
</dbReference>
<dbReference type="OrthoDB" id="9988580at2759"/>
<feature type="region of interest" description="Disordered" evidence="5">
    <location>
        <begin position="467"/>
        <end position="491"/>
    </location>
</feature>
<dbReference type="Gene3D" id="1.25.40.20">
    <property type="entry name" value="Ankyrin repeat-containing domain"/>
    <property type="match status" value="3"/>
</dbReference>
<feature type="region of interest" description="Disordered" evidence="5">
    <location>
        <begin position="1091"/>
        <end position="1162"/>
    </location>
</feature>
<dbReference type="InterPro" id="IPR036770">
    <property type="entry name" value="Ankyrin_rpt-contain_sf"/>
</dbReference>
<feature type="region of interest" description="Disordered" evidence="5">
    <location>
        <begin position="547"/>
        <end position="595"/>
    </location>
</feature>